<feature type="transmembrane region" description="Helical" evidence="7">
    <location>
        <begin position="278"/>
        <end position="306"/>
    </location>
</feature>
<feature type="transmembrane region" description="Helical" evidence="7">
    <location>
        <begin position="36"/>
        <end position="59"/>
    </location>
</feature>
<dbReference type="GO" id="GO:0006508">
    <property type="term" value="P:proteolysis"/>
    <property type="evidence" value="ECO:0007669"/>
    <property type="project" value="UniProtKB-KW"/>
</dbReference>
<dbReference type="GO" id="GO:0046872">
    <property type="term" value="F:metal ion binding"/>
    <property type="evidence" value="ECO:0007669"/>
    <property type="project" value="UniProtKB-KW"/>
</dbReference>
<evidence type="ECO:0000259" key="8">
    <source>
        <dbReference type="Pfam" id="PF01435"/>
    </source>
</evidence>
<evidence type="ECO:0000256" key="1">
    <source>
        <dbReference type="ARBA" id="ARBA00001947"/>
    </source>
</evidence>
<keyword evidence="5" id="KW-0862">Zinc</keyword>
<dbReference type="AlphaFoldDB" id="A0A6J7G6B1"/>
<dbReference type="PANTHER" id="PTHR34978">
    <property type="entry name" value="POSSIBLE SENSOR-TRANSDUCER PROTEIN BLAR"/>
    <property type="match status" value="1"/>
</dbReference>
<comment type="cofactor">
    <cofactor evidence="1">
        <name>Zn(2+)</name>
        <dbReference type="ChEBI" id="CHEBI:29105"/>
    </cofactor>
</comment>
<evidence type="ECO:0000256" key="2">
    <source>
        <dbReference type="ARBA" id="ARBA00022670"/>
    </source>
</evidence>
<keyword evidence="7" id="KW-0472">Membrane</keyword>
<dbReference type="PANTHER" id="PTHR34978:SF3">
    <property type="entry name" value="SLR0241 PROTEIN"/>
    <property type="match status" value="1"/>
</dbReference>
<keyword evidence="7" id="KW-0812">Transmembrane</keyword>
<organism evidence="9">
    <name type="scientific">freshwater metagenome</name>
    <dbReference type="NCBI Taxonomy" id="449393"/>
    <lineage>
        <taxon>unclassified sequences</taxon>
        <taxon>metagenomes</taxon>
        <taxon>ecological metagenomes</taxon>
    </lineage>
</organism>
<keyword evidence="4" id="KW-0378">Hydrolase</keyword>
<dbReference type="EMBL" id="CAFBLX010000195">
    <property type="protein sequence ID" value="CAB4902686.1"/>
    <property type="molecule type" value="Genomic_DNA"/>
</dbReference>
<evidence type="ECO:0000256" key="6">
    <source>
        <dbReference type="ARBA" id="ARBA00023049"/>
    </source>
</evidence>
<evidence type="ECO:0000256" key="3">
    <source>
        <dbReference type="ARBA" id="ARBA00022723"/>
    </source>
</evidence>
<proteinExistence type="predicted"/>
<gene>
    <name evidence="9" type="ORF">UFOPK3472_02546</name>
</gene>
<keyword evidence="6" id="KW-0482">Metalloprotease</keyword>
<dbReference type="InterPro" id="IPR001915">
    <property type="entry name" value="Peptidase_M48"/>
</dbReference>
<keyword evidence="3" id="KW-0479">Metal-binding</keyword>
<evidence type="ECO:0000256" key="5">
    <source>
        <dbReference type="ARBA" id="ARBA00022833"/>
    </source>
</evidence>
<dbReference type="Gene3D" id="3.30.2010.10">
    <property type="entry name" value="Metalloproteases ('zincins'), catalytic domain"/>
    <property type="match status" value="1"/>
</dbReference>
<protein>
    <submittedName>
        <fullName evidence="9">Unannotated protein</fullName>
    </submittedName>
</protein>
<evidence type="ECO:0000256" key="4">
    <source>
        <dbReference type="ARBA" id="ARBA00022801"/>
    </source>
</evidence>
<dbReference type="InterPro" id="IPR052173">
    <property type="entry name" value="Beta-lactam_resp_regulator"/>
</dbReference>
<accession>A0A6J7G6B1</accession>
<reference evidence="9" key="1">
    <citation type="submission" date="2020-05" db="EMBL/GenBank/DDBJ databases">
        <authorList>
            <person name="Chiriac C."/>
            <person name="Salcher M."/>
            <person name="Ghai R."/>
            <person name="Kavagutti S V."/>
        </authorList>
    </citation>
    <scope>NUCLEOTIDE SEQUENCE</scope>
</reference>
<dbReference type="Pfam" id="PF01435">
    <property type="entry name" value="Peptidase_M48"/>
    <property type="match status" value="1"/>
</dbReference>
<evidence type="ECO:0000313" key="9">
    <source>
        <dbReference type="EMBL" id="CAB4902686.1"/>
    </source>
</evidence>
<name>A0A6J7G6B1_9ZZZZ</name>
<dbReference type="GO" id="GO:0004222">
    <property type="term" value="F:metalloendopeptidase activity"/>
    <property type="evidence" value="ECO:0007669"/>
    <property type="project" value="InterPro"/>
</dbReference>
<keyword evidence="2" id="KW-0645">Protease</keyword>
<keyword evidence="7" id="KW-1133">Transmembrane helix</keyword>
<sequence>MTLAAIMLAAAALISLAAPPLLRVLSRAGLPPDAGIAAWLGSMCGALFFSASAVLVSFWPAHAPAESAVEAVARCWSVLSHDAETWLTVTVCAILSVGLGAAVARGAVFGHRSGRRNSRLRARHRALMSVVARSEGGVMWLDHPIPLAYSISGRPGLVVATDGLAARLSSSECQAVLAHERAHLKGGHHRILAFCAVMAATLPRLPLFAAAPPAVGVLVELTADQHAARATSADAVRTALVAMTAPSTAGRPRSCSSGDTSMRLRSLAVHTRPRWSRLLCAAASAVFTVAPVLLVLIGVGAVSAIVC</sequence>
<feature type="domain" description="Peptidase M48" evidence="8">
    <location>
        <begin position="116"/>
        <end position="198"/>
    </location>
</feature>
<dbReference type="CDD" id="cd07326">
    <property type="entry name" value="M56_BlaR1_MecR1_like"/>
    <property type="match status" value="1"/>
</dbReference>
<evidence type="ECO:0000256" key="7">
    <source>
        <dbReference type="SAM" id="Phobius"/>
    </source>
</evidence>